<evidence type="ECO:0000256" key="1">
    <source>
        <dbReference type="ARBA" id="ARBA00004251"/>
    </source>
</evidence>
<dbReference type="Gene3D" id="1.10.510.10">
    <property type="entry name" value="Transferase(Phosphotransferase) domain 1"/>
    <property type="match status" value="1"/>
</dbReference>
<keyword evidence="8" id="KW-0433">Leucine-rich repeat</keyword>
<keyword evidence="5" id="KW-1003">Cell membrane</keyword>
<dbReference type="GO" id="GO:0005524">
    <property type="term" value="F:ATP binding"/>
    <property type="evidence" value="ECO:0007669"/>
    <property type="project" value="UniProtKB-UniRule"/>
</dbReference>
<evidence type="ECO:0000256" key="19">
    <source>
        <dbReference type="ARBA" id="ARBA00023180"/>
    </source>
</evidence>
<dbReference type="InterPro" id="IPR011009">
    <property type="entry name" value="Kinase-like_dom_sf"/>
</dbReference>
<evidence type="ECO:0000256" key="20">
    <source>
        <dbReference type="ARBA" id="ARBA00047899"/>
    </source>
</evidence>
<evidence type="ECO:0000313" key="30">
    <source>
        <dbReference type="RefSeq" id="XP_039143232.1"/>
    </source>
</evidence>
<keyword evidence="16 26" id="KW-1133">Transmembrane helix</keyword>
<evidence type="ECO:0000256" key="27">
    <source>
        <dbReference type="SAM" id="SignalP"/>
    </source>
</evidence>
<dbReference type="SUPFAM" id="SSF52058">
    <property type="entry name" value="L domain-like"/>
    <property type="match status" value="2"/>
</dbReference>
<dbReference type="GO" id="GO:0004674">
    <property type="term" value="F:protein serine/threonine kinase activity"/>
    <property type="evidence" value="ECO:0007669"/>
    <property type="project" value="UniProtKB-KW"/>
</dbReference>
<dbReference type="InterPro" id="IPR050647">
    <property type="entry name" value="Plant_LRR-RLKs"/>
</dbReference>
<comment type="catalytic activity">
    <reaction evidence="20">
        <text>L-threonyl-[protein] + ATP = O-phospho-L-threonyl-[protein] + ADP + H(+)</text>
        <dbReference type="Rhea" id="RHEA:46608"/>
        <dbReference type="Rhea" id="RHEA-COMP:11060"/>
        <dbReference type="Rhea" id="RHEA-COMP:11605"/>
        <dbReference type="ChEBI" id="CHEBI:15378"/>
        <dbReference type="ChEBI" id="CHEBI:30013"/>
        <dbReference type="ChEBI" id="CHEBI:30616"/>
        <dbReference type="ChEBI" id="CHEBI:61977"/>
        <dbReference type="ChEBI" id="CHEBI:456216"/>
        <dbReference type="EC" id="2.7.11.1"/>
    </reaction>
</comment>
<keyword evidence="13 25" id="KW-0547">Nucleotide-binding</keyword>
<keyword evidence="10 26" id="KW-0812">Transmembrane</keyword>
<dbReference type="SMART" id="SM00220">
    <property type="entry name" value="S_TKc"/>
    <property type="match status" value="1"/>
</dbReference>
<evidence type="ECO:0000256" key="24">
    <source>
        <dbReference type="ARBA" id="ARBA00072040"/>
    </source>
</evidence>
<dbReference type="GeneID" id="120280453"/>
<evidence type="ECO:0000256" key="6">
    <source>
        <dbReference type="ARBA" id="ARBA00022527"/>
    </source>
</evidence>
<evidence type="ECO:0000256" key="14">
    <source>
        <dbReference type="ARBA" id="ARBA00022777"/>
    </source>
</evidence>
<evidence type="ECO:0000256" key="12">
    <source>
        <dbReference type="ARBA" id="ARBA00022737"/>
    </source>
</evidence>
<dbReference type="Gene3D" id="3.80.10.10">
    <property type="entry name" value="Ribonuclease Inhibitor"/>
    <property type="match status" value="3"/>
</dbReference>
<dbReference type="SUPFAM" id="SSF56112">
    <property type="entry name" value="Protein kinase-like (PK-like)"/>
    <property type="match status" value="1"/>
</dbReference>
<evidence type="ECO:0000256" key="8">
    <source>
        <dbReference type="ARBA" id="ARBA00022614"/>
    </source>
</evidence>
<evidence type="ECO:0000256" key="10">
    <source>
        <dbReference type="ARBA" id="ARBA00022692"/>
    </source>
</evidence>
<dbReference type="FunFam" id="3.80.10.10:FF:000288">
    <property type="entry name" value="LRR receptor-like serine/threonine-protein kinase EFR"/>
    <property type="match status" value="1"/>
</dbReference>
<gene>
    <name evidence="30" type="primary">LOC120280453</name>
</gene>
<evidence type="ECO:0000256" key="4">
    <source>
        <dbReference type="ARBA" id="ARBA00012513"/>
    </source>
</evidence>
<dbReference type="GO" id="GO:0005886">
    <property type="term" value="C:plasma membrane"/>
    <property type="evidence" value="ECO:0007669"/>
    <property type="project" value="UniProtKB-SubCell"/>
</dbReference>
<dbReference type="InterPro" id="IPR008271">
    <property type="entry name" value="Ser/Thr_kinase_AS"/>
</dbReference>
<dbReference type="FunFam" id="1.10.510.10:FF:000358">
    <property type="entry name" value="Putative leucine-rich repeat receptor-like serine/threonine-protein kinase"/>
    <property type="match status" value="1"/>
</dbReference>
<dbReference type="RefSeq" id="XP_039143232.1">
    <property type="nucleotide sequence ID" value="XM_039287298.1"/>
</dbReference>
<dbReference type="Pfam" id="PF00560">
    <property type="entry name" value="LRR_1"/>
    <property type="match status" value="10"/>
</dbReference>
<evidence type="ECO:0000256" key="2">
    <source>
        <dbReference type="ARBA" id="ARBA00004389"/>
    </source>
</evidence>
<feature type="signal peptide" evidence="27">
    <location>
        <begin position="1"/>
        <end position="25"/>
    </location>
</feature>
<dbReference type="InterPro" id="IPR001611">
    <property type="entry name" value="Leu-rich_rpt"/>
</dbReference>
<evidence type="ECO:0000256" key="3">
    <source>
        <dbReference type="ARBA" id="ARBA00008684"/>
    </source>
</evidence>
<keyword evidence="29" id="KW-1185">Reference proteome</keyword>
<evidence type="ECO:0000256" key="23">
    <source>
        <dbReference type="ARBA" id="ARBA00056628"/>
    </source>
</evidence>
<dbReference type="Pfam" id="PF08263">
    <property type="entry name" value="LRRNT_2"/>
    <property type="match status" value="1"/>
</dbReference>
<keyword evidence="12" id="KW-0677">Repeat</keyword>
<organism evidence="29 30">
    <name type="scientific">Dioscorea cayennensis subsp. rotundata</name>
    <name type="common">White Guinea yam</name>
    <name type="synonym">Dioscorea rotundata</name>
    <dbReference type="NCBI Taxonomy" id="55577"/>
    <lineage>
        <taxon>Eukaryota</taxon>
        <taxon>Viridiplantae</taxon>
        <taxon>Streptophyta</taxon>
        <taxon>Embryophyta</taxon>
        <taxon>Tracheophyta</taxon>
        <taxon>Spermatophyta</taxon>
        <taxon>Magnoliopsida</taxon>
        <taxon>Liliopsida</taxon>
        <taxon>Dioscoreales</taxon>
        <taxon>Dioscoreaceae</taxon>
        <taxon>Dioscorea</taxon>
    </lineage>
</organism>
<evidence type="ECO:0000256" key="11">
    <source>
        <dbReference type="ARBA" id="ARBA00022729"/>
    </source>
</evidence>
<feature type="domain" description="Protein kinase" evidence="28">
    <location>
        <begin position="706"/>
        <end position="1020"/>
    </location>
</feature>
<dbReference type="Pfam" id="PF00069">
    <property type="entry name" value="Pkinase"/>
    <property type="match status" value="1"/>
</dbReference>
<dbReference type="InterPro" id="IPR000719">
    <property type="entry name" value="Prot_kinase_dom"/>
</dbReference>
<dbReference type="InterPro" id="IPR013210">
    <property type="entry name" value="LRR_N_plant-typ"/>
</dbReference>
<keyword evidence="17 26" id="KW-0472">Membrane</keyword>
<evidence type="ECO:0000256" key="21">
    <source>
        <dbReference type="ARBA" id="ARBA00048679"/>
    </source>
</evidence>
<evidence type="ECO:0000256" key="7">
    <source>
        <dbReference type="ARBA" id="ARBA00022553"/>
    </source>
</evidence>
<dbReference type="PROSITE" id="PS50011">
    <property type="entry name" value="PROTEIN_KINASE_DOM"/>
    <property type="match status" value="1"/>
</dbReference>
<evidence type="ECO:0000256" key="15">
    <source>
        <dbReference type="ARBA" id="ARBA00022840"/>
    </source>
</evidence>
<feature type="binding site" evidence="25">
    <location>
        <position position="735"/>
    </location>
    <ligand>
        <name>ATP</name>
        <dbReference type="ChEBI" id="CHEBI:30616"/>
    </ligand>
</feature>
<keyword evidence="9" id="KW-0808">Transferase</keyword>
<evidence type="ECO:0000256" key="13">
    <source>
        <dbReference type="ARBA" id="ARBA00022741"/>
    </source>
</evidence>
<keyword evidence="19" id="KW-0325">Glycoprotein</keyword>
<keyword evidence="15 25" id="KW-0067">ATP-binding</keyword>
<evidence type="ECO:0000256" key="9">
    <source>
        <dbReference type="ARBA" id="ARBA00022679"/>
    </source>
</evidence>
<dbReference type="FunFam" id="3.30.200.20:FF:000432">
    <property type="entry name" value="LRR receptor-like serine/threonine-protein kinase EFR"/>
    <property type="match status" value="1"/>
</dbReference>
<dbReference type="GO" id="GO:0033612">
    <property type="term" value="F:receptor serine/threonine kinase binding"/>
    <property type="evidence" value="ECO:0007669"/>
    <property type="project" value="TreeGrafter"/>
</dbReference>
<dbReference type="InterPro" id="IPR017441">
    <property type="entry name" value="Protein_kinase_ATP_BS"/>
</dbReference>
<evidence type="ECO:0000256" key="16">
    <source>
        <dbReference type="ARBA" id="ARBA00022989"/>
    </source>
</evidence>
<dbReference type="GO" id="GO:0005789">
    <property type="term" value="C:endoplasmic reticulum membrane"/>
    <property type="evidence" value="ECO:0007669"/>
    <property type="project" value="UniProtKB-SubCell"/>
</dbReference>
<dbReference type="Proteomes" id="UP001515500">
    <property type="component" value="Chromosome 17"/>
</dbReference>
<proteinExistence type="inferred from homology"/>
<comment type="function">
    <text evidence="23">The processed protein kinase Xa21 chain released by protein cleavage after X.oryzae pv. oryzae protein Ax21 detection translocates into the nucleus where it can bind and regulate WRKY62, a transcription factor. Confers resistance to the bacterial pathogen X.oryzae pv. oryzae (Xoo).</text>
</comment>
<keyword evidence="11 27" id="KW-0732">Signal</keyword>
<accession>A0AB40CXP5</accession>
<dbReference type="FunFam" id="3.80.10.10:FF:001158">
    <property type="entry name" value="Leucine-rich repeat protein kinase family protein"/>
    <property type="match status" value="1"/>
</dbReference>
<keyword evidence="14" id="KW-0418">Kinase</keyword>
<evidence type="ECO:0000259" key="28">
    <source>
        <dbReference type="PROSITE" id="PS50011"/>
    </source>
</evidence>
<feature type="transmembrane region" description="Helical" evidence="26">
    <location>
        <begin position="648"/>
        <end position="669"/>
    </location>
</feature>
<evidence type="ECO:0000256" key="22">
    <source>
        <dbReference type="ARBA" id="ARBA00054320"/>
    </source>
</evidence>
<evidence type="ECO:0000313" key="29">
    <source>
        <dbReference type="Proteomes" id="UP001515500"/>
    </source>
</evidence>
<dbReference type="PROSITE" id="PS00107">
    <property type="entry name" value="PROTEIN_KINASE_ATP"/>
    <property type="match status" value="1"/>
</dbReference>
<comment type="function">
    <text evidence="22">Receptor kinase that detects X.oryzae pv. oryzae protein Ax21 to promote innate immunity. Following X.oryzae pv. oryzae protein Ax21 detection, undergoes cleavage, releasing the processed protein kinase Xa21 chain.</text>
</comment>
<keyword evidence="18" id="KW-0675">Receptor</keyword>
<comment type="subcellular location">
    <subcellularLocation>
        <location evidence="1">Cell membrane</location>
        <topology evidence="1">Single-pass type I membrane protein</topology>
    </subcellularLocation>
    <subcellularLocation>
        <location evidence="2">Endoplasmic reticulum membrane</location>
        <topology evidence="2">Single-pass membrane protein</topology>
    </subcellularLocation>
</comment>
<evidence type="ECO:0000256" key="25">
    <source>
        <dbReference type="PROSITE-ProRule" id="PRU10141"/>
    </source>
</evidence>
<evidence type="ECO:0000256" key="18">
    <source>
        <dbReference type="ARBA" id="ARBA00023170"/>
    </source>
</evidence>
<dbReference type="PANTHER" id="PTHR48056">
    <property type="entry name" value="LRR RECEPTOR-LIKE SERINE/THREONINE-PROTEIN KINASE-RELATED"/>
    <property type="match status" value="1"/>
</dbReference>
<dbReference type="FunFam" id="3.80.10.10:FF:000275">
    <property type="entry name" value="Leucine-rich repeat receptor-like protein kinase"/>
    <property type="match status" value="1"/>
</dbReference>
<dbReference type="SMART" id="SM00369">
    <property type="entry name" value="LRR_TYP"/>
    <property type="match status" value="9"/>
</dbReference>
<dbReference type="InterPro" id="IPR032675">
    <property type="entry name" value="LRR_dom_sf"/>
</dbReference>
<evidence type="ECO:0000256" key="26">
    <source>
        <dbReference type="SAM" id="Phobius"/>
    </source>
</evidence>
<protein>
    <recommendedName>
        <fullName evidence="24">Receptor kinase-like protein Xa21</fullName>
        <ecNumber evidence="4">2.7.11.1</ecNumber>
    </recommendedName>
</protein>
<evidence type="ECO:0000256" key="17">
    <source>
        <dbReference type="ARBA" id="ARBA00023136"/>
    </source>
</evidence>
<name>A0AB40CXP5_DIOCR</name>
<dbReference type="PANTHER" id="PTHR48056:SF89">
    <property type="entry name" value="OS06G0585982 PROTEIN"/>
    <property type="match status" value="1"/>
</dbReference>
<dbReference type="EC" id="2.7.11.1" evidence="4"/>
<dbReference type="InterPro" id="IPR003591">
    <property type="entry name" value="Leu-rich_rpt_typical-subtyp"/>
</dbReference>
<dbReference type="PROSITE" id="PS00108">
    <property type="entry name" value="PROTEIN_KINASE_ST"/>
    <property type="match status" value="1"/>
</dbReference>
<sequence length="1020" mass="111907">MEIQGNYHAPFYYFLFFIFLQSSICLSNNVSDNLALLSFKSLISDSHGELDSWNNTLHHCKWRGVTCNNPGRVIALELDNLNLTGSISPHLANLTFLTTLNLSANNFNGFIPQELGRLAKLQYFTLSYNSLSGDIPVSLSNCSNLLSISLGNNMLTGALKPELGVLSKLQVLSLSENNLSGSIPSELGNLSSLNGLYLFNDGLEGRIPQEMGKLTNLKIFQVGTNRLSGEIPPSVYNISSIQFFTAGYNQLVGSLPPSMFQTLPNLQMLLLDDNRLHGRIPASLSNATELVELDLKNNNFSSIVPSELGFLQNLYWINLGLNQLEASSAEDWKFFTSLTNCSLLSTVGLESNRFSGELPQSIANLSARLDGISIGNNQVSGSIPEGIDKLVNLTVFLMHNNRLSGSIPSSIGKLKKLHVLNLSGNKFKGSIPDSIGNLTQLIMLYSEASGLSGSIPASIGNCQGLLELDLSYNDLSGEIPKELLSISALSTYVYLSNNKLSGSLPAEVSNLKNLGVFDVSENRITGQIPSAIGDCQSLEQLFLQGNLFQGEIPESLSRLHGLKLLDLSKNNLSGHIPEQLGSLRALLYLNLSYNNLEGEVPTIGVFANTSAVSLTGNYRLCGGDPKLNLTACDTQSNRKKHLSLTLKIIIPVVSAIACLALLIFVFVALHWRKKSKWRSTSTSEFGIEDQFMRVSYSELFEGTNGFSASNLIGVGGFGSVYQGTISSEERMVAVKVLDLQIQGASKSFMAECEALRNIRHRNLLKIITACSSVDNEGNDFKALVLEFMPNGSLEKWLHPMQFDRTPSKTMNLIERLNIAIDVASALDYLHHYGHKPIIHCDLKPSNVLLDNDMCAHVADFGLAKFLSEMVPQSFECSTSSFDIKGSIGYIAPEYGSGGQVSTFGDVYSYGILLLEMFTGKRPTDGNFKEGIGLHMFVSMAFPDRLLDVVDPFLLYKRSDEEAKEISVEEQNCLVSVFRVGLSCSKESPKERMEMGDVTKELHAIKDSLLRFETDERFEEK</sequence>
<reference evidence="30" key="1">
    <citation type="submission" date="2025-08" db="UniProtKB">
        <authorList>
            <consortium name="RefSeq"/>
        </authorList>
    </citation>
    <scope>IDENTIFICATION</scope>
</reference>
<keyword evidence="6" id="KW-0723">Serine/threonine-protein kinase</keyword>
<evidence type="ECO:0000256" key="5">
    <source>
        <dbReference type="ARBA" id="ARBA00022475"/>
    </source>
</evidence>
<comment type="similarity">
    <text evidence="3">Belongs to the protein kinase superfamily. Ser/Thr protein kinase family.</text>
</comment>
<dbReference type="AlphaFoldDB" id="A0AB40CXP5"/>
<feature type="chain" id="PRO_5044249550" description="Receptor kinase-like protein Xa21" evidence="27">
    <location>
        <begin position="26"/>
        <end position="1020"/>
    </location>
</feature>
<comment type="catalytic activity">
    <reaction evidence="21">
        <text>L-seryl-[protein] + ATP = O-phospho-L-seryl-[protein] + ADP + H(+)</text>
        <dbReference type="Rhea" id="RHEA:17989"/>
        <dbReference type="Rhea" id="RHEA-COMP:9863"/>
        <dbReference type="Rhea" id="RHEA-COMP:11604"/>
        <dbReference type="ChEBI" id="CHEBI:15378"/>
        <dbReference type="ChEBI" id="CHEBI:29999"/>
        <dbReference type="ChEBI" id="CHEBI:30616"/>
        <dbReference type="ChEBI" id="CHEBI:83421"/>
        <dbReference type="ChEBI" id="CHEBI:456216"/>
        <dbReference type="EC" id="2.7.11.1"/>
    </reaction>
</comment>
<dbReference type="Gene3D" id="3.30.200.20">
    <property type="entry name" value="Phosphorylase Kinase, domain 1"/>
    <property type="match status" value="1"/>
</dbReference>
<keyword evidence="7" id="KW-0597">Phosphoprotein</keyword>